<dbReference type="AlphaFoldDB" id="X0X6D8"/>
<dbReference type="PANTHER" id="PTHR43877">
    <property type="entry name" value="AMINOALKYLPHOSPHONATE N-ACETYLTRANSFERASE-RELATED-RELATED"/>
    <property type="match status" value="1"/>
</dbReference>
<evidence type="ECO:0000256" key="1">
    <source>
        <dbReference type="ARBA" id="ARBA00022679"/>
    </source>
</evidence>
<protein>
    <recommendedName>
        <fullName evidence="3">N-acetyltransferase domain-containing protein</fullName>
    </recommendedName>
</protein>
<dbReference type="InterPro" id="IPR016181">
    <property type="entry name" value="Acyl_CoA_acyltransferase"/>
</dbReference>
<feature type="domain" description="N-acetyltransferase" evidence="3">
    <location>
        <begin position="5"/>
        <end position="163"/>
    </location>
</feature>
<dbReference type="CDD" id="cd04301">
    <property type="entry name" value="NAT_SF"/>
    <property type="match status" value="1"/>
</dbReference>
<reference evidence="4" key="1">
    <citation type="journal article" date="2014" name="Front. Microbiol.">
        <title>High frequency of phylogenetically diverse reductive dehalogenase-homologous genes in deep subseafloor sedimentary metagenomes.</title>
        <authorList>
            <person name="Kawai M."/>
            <person name="Futagami T."/>
            <person name="Toyoda A."/>
            <person name="Takaki Y."/>
            <person name="Nishi S."/>
            <person name="Hori S."/>
            <person name="Arai W."/>
            <person name="Tsubouchi T."/>
            <person name="Morono Y."/>
            <person name="Uchiyama I."/>
            <person name="Ito T."/>
            <person name="Fujiyama A."/>
            <person name="Inagaki F."/>
            <person name="Takami H."/>
        </authorList>
    </citation>
    <scope>NUCLEOTIDE SEQUENCE</scope>
    <source>
        <strain evidence="4">Expedition CK06-06</strain>
    </source>
</reference>
<dbReference type="InterPro" id="IPR050832">
    <property type="entry name" value="Bact_Acetyltransf"/>
</dbReference>
<sequence length="166" mass="19424">MSADYQITKVAPDCWDKYIHDVIAVRTSAYEEWNGPKTQQQQDEEAQAWLDKYADRRNRTLLVAIRNDAIAGYLTAYERENGEFFMSHIGVRQDCKRQGIARSLVRRYEQIARDAGYRALTTTTYNRFKEMLILLLQEGFDIDDVTRIKDPAEPRLLLRKDLKSTL</sequence>
<organism evidence="4">
    <name type="scientific">marine sediment metagenome</name>
    <dbReference type="NCBI Taxonomy" id="412755"/>
    <lineage>
        <taxon>unclassified sequences</taxon>
        <taxon>metagenomes</taxon>
        <taxon>ecological metagenomes</taxon>
    </lineage>
</organism>
<dbReference type="PROSITE" id="PS51186">
    <property type="entry name" value="GNAT"/>
    <property type="match status" value="1"/>
</dbReference>
<dbReference type="EMBL" id="BARS01045993">
    <property type="protein sequence ID" value="GAG38804.1"/>
    <property type="molecule type" value="Genomic_DNA"/>
</dbReference>
<accession>X0X6D8</accession>
<name>X0X6D8_9ZZZZ</name>
<evidence type="ECO:0000259" key="3">
    <source>
        <dbReference type="PROSITE" id="PS51186"/>
    </source>
</evidence>
<gene>
    <name evidence="4" type="ORF">S01H1_69286</name>
</gene>
<keyword evidence="2" id="KW-0012">Acyltransferase</keyword>
<dbReference type="SUPFAM" id="SSF55729">
    <property type="entry name" value="Acyl-CoA N-acyltransferases (Nat)"/>
    <property type="match status" value="1"/>
</dbReference>
<dbReference type="GO" id="GO:0016747">
    <property type="term" value="F:acyltransferase activity, transferring groups other than amino-acyl groups"/>
    <property type="evidence" value="ECO:0007669"/>
    <property type="project" value="InterPro"/>
</dbReference>
<keyword evidence="1" id="KW-0808">Transferase</keyword>
<dbReference type="Pfam" id="PF00583">
    <property type="entry name" value="Acetyltransf_1"/>
    <property type="match status" value="1"/>
</dbReference>
<evidence type="ECO:0000256" key="2">
    <source>
        <dbReference type="ARBA" id="ARBA00023315"/>
    </source>
</evidence>
<proteinExistence type="predicted"/>
<dbReference type="InterPro" id="IPR000182">
    <property type="entry name" value="GNAT_dom"/>
</dbReference>
<comment type="caution">
    <text evidence="4">The sequence shown here is derived from an EMBL/GenBank/DDBJ whole genome shotgun (WGS) entry which is preliminary data.</text>
</comment>
<evidence type="ECO:0000313" key="4">
    <source>
        <dbReference type="EMBL" id="GAG38804.1"/>
    </source>
</evidence>
<dbReference type="Gene3D" id="3.40.630.30">
    <property type="match status" value="1"/>
</dbReference>